<protein>
    <submittedName>
        <fullName evidence="1">Uncharacterized protein</fullName>
    </submittedName>
</protein>
<gene>
    <name evidence="1" type="ORF">D3C57_149095</name>
</gene>
<dbReference type="EMBL" id="QYCY01000004">
    <property type="protein sequence ID" value="RLV72664.1"/>
    <property type="molecule type" value="Genomic_DNA"/>
</dbReference>
<accession>A0A0A0NWW8</accession>
<reference evidence="1 2" key="1">
    <citation type="journal article" date="2018" name="J. Biol. Chem.">
        <title>Discovery of the actinoplanic acid pathway in Streptomyces rapamycinicus reveals a genetically conserved synergism with rapamycin.</title>
        <authorList>
            <person name="Mrak P."/>
            <person name="Krastel P."/>
            <person name="Pivk Lukancic P."/>
            <person name="Tao J."/>
            <person name="Pistorius D."/>
            <person name="Moore C.M."/>
        </authorList>
    </citation>
    <scope>NUCLEOTIDE SEQUENCE [LARGE SCALE GENOMIC DNA]</scope>
    <source>
        <strain evidence="1 2">NRRL 5491</strain>
    </source>
</reference>
<dbReference type="AlphaFoldDB" id="A0A0A0NWW8"/>
<sequence>MHPDEPTDRPWPLVELDTEFSYWGMMGSILAEACAADQVRYEPDRRIAFSRLADRLAELGLPLGVRDYDAVRDGEFTVDPDELTEELIDAERVKRGLA</sequence>
<organism evidence="1 2">
    <name type="scientific">Streptomyces rapamycinicus (strain ATCC 29253 / DSM 41530 / NRRL 5491 / AYB-994)</name>
    <name type="common">Streptomyces hygroscopicus (strain ATCC 29253)</name>
    <dbReference type="NCBI Taxonomy" id="1343740"/>
    <lineage>
        <taxon>Bacteria</taxon>
        <taxon>Bacillati</taxon>
        <taxon>Actinomycetota</taxon>
        <taxon>Actinomycetes</taxon>
        <taxon>Kitasatosporales</taxon>
        <taxon>Streptomycetaceae</taxon>
        <taxon>Streptomyces</taxon>
        <taxon>Streptomyces violaceusniger group</taxon>
    </lineage>
</organism>
<dbReference type="RefSeq" id="WP_020873985.1">
    <property type="nucleotide sequence ID" value="NC_022785.1"/>
</dbReference>
<dbReference type="KEGG" id="src:M271_45700"/>
<dbReference type="HOGENOM" id="CLU_2332499_0_0_11"/>
<proteinExistence type="predicted"/>
<dbReference type="Proteomes" id="UP000281594">
    <property type="component" value="Unassembled WGS sequence"/>
</dbReference>
<name>A0A0A0NWW8_STRRN</name>
<dbReference type="eggNOG" id="ENOG5031HF4">
    <property type="taxonomic scope" value="Bacteria"/>
</dbReference>
<comment type="caution">
    <text evidence="1">The sequence shown here is derived from an EMBL/GenBank/DDBJ whole genome shotgun (WGS) entry which is preliminary data.</text>
</comment>
<evidence type="ECO:0000313" key="1">
    <source>
        <dbReference type="EMBL" id="RLV72664.1"/>
    </source>
</evidence>
<dbReference type="STRING" id="1343740.M271_45700"/>
<evidence type="ECO:0000313" key="2">
    <source>
        <dbReference type="Proteomes" id="UP000281594"/>
    </source>
</evidence>